<feature type="compositionally biased region" description="Basic and acidic residues" evidence="5">
    <location>
        <begin position="492"/>
        <end position="501"/>
    </location>
</feature>
<feature type="compositionally biased region" description="Low complexity" evidence="5">
    <location>
        <begin position="408"/>
        <end position="422"/>
    </location>
</feature>
<feature type="compositionally biased region" description="Low complexity" evidence="5">
    <location>
        <begin position="518"/>
        <end position="527"/>
    </location>
</feature>
<keyword evidence="4" id="KW-0862">Zinc</keyword>
<feature type="binding site" evidence="4">
    <location>
        <position position="189"/>
    </location>
    <ligand>
        <name>Zn(2+)</name>
        <dbReference type="ChEBI" id="CHEBI:29105"/>
    </ligand>
</feature>
<dbReference type="GO" id="GO:0017136">
    <property type="term" value="F:histone deacetylase activity, NAD-dependent"/>
    <property type="evidence" value="ECO:0007669"/>
    <property type="project" value="TreeGrafter"/>
</dbReference>
<evidence type="ECO:0000256" key="1">
    <source>
        <dbReference type="ARBA" id="ARBA00006924"/>
    </source>
</evidence>
<dbReference type="InterPro" id="IPR003000">
    <property type="entry name" value="Sirtuin"/>
</dbReference>
<dbReference type="Gene3D" id="3.30.1600.10">
    <property type="entry name" value="SIR2/SIRT2 'Small Domain"/>
    <property type="match status" value="1"/>
</dbReference>
<reference evidence="7 8" key="1">
    <citation type="journal article" date="2018" name="New Phytol.">
        <title>Phylogenomics of Endogonaceae and evolution of mycorrhizas within Mucoromycota.</title>
        <authorList>
            <person name="Chang Y."/>
            <person name="Desiro A."/>
            <person name="Na H."/>
            <person name="Sandor L."/>
            <person name="Lipzen A."/>
            <person name="Clum A."/>
            <person name="Barry K."/>
            <person name="Grigoriev I.V."/>
            <person name="Martin F.M."/>
            <person name="Stajich J.E."/>
            <person name="Smith M.E."/>
            <person name="Bonito G."/>
            <person name="Spatafora J.W."/>
        </authorList>
    </citation>
    <scope>NUCLEOTIDE SEQUENCE [LARGE SCALE GENOMIC DNA]</scope>
    <source>
        <strain evidence="7 8">GMNB39</strain>
    </source>
</reference>
<comment type="similarity">
    <text evidence="1">Belongs to the sirtuin family. Class I subfamily.</text>
</comment>
<feature type="region of interest" description="Disordered" evidence="5">
    <location>
        <begin position="603"/>
        <end position="637"/>
    </location>
</feature>
<feature type="binding site" evidence="4">
    <location>
        <position position="192"/>
    </location>
    <ligand>
        <name>Zn(2+)</name>
        <dbReference type="ChEBI" id="CHEBI:29105"/>
    </ligand>
</feature>
<organism evidence="7 8">
    <name type="scientific">Jimgerdemannia flammicorona</name>
    <dbReference type="NCBI Taxonomy" id="994334"/>
    <lineage>
        <taxon>Eukaryota</taxon>
        <taxon>Fungi</taxon>
        <taxon>Fungi incertae sedis</taxon>
        <taxon>Mucoromycota</taxon>
        <taxon>Mucoromycotina</taxon>
        <taxon>Endogonomycetes</taxon>
        <taxon>Endogonales</taxon>
        <taxon>Endogonaceae</taxon>
        <taxon>Jimgerdemannia</taxon>
    </lineage>
</organism>
<evidence type="ECO:0000256" key="5">
    <source>
        <dbReference type="SAM" id="MobiDB-lite"/>
    </source>
</evidence>
<feature type="binding site" evidence="4">
    <location>
        <position position="167"/>
    </location>
    <ligand>
        <name>Zn(2+)</name>
        <dbReference type="ChEBI" id="CHEBI:29105"/>
    </ligand>
</feature>
<dbReference type="Proteomes" id="UP000268093">
    <property type="component" value="Unassembled WGS sequence"/>
</dbReference>
<keyword evidence="2" id="KW-0808">Transferase</keyword>
<dbReference type="Gene3D" id="3.40.50.1220">
    <property type="entry name" value="TPP-binding domain"/>
    <property type="match status" value="1"/>
</dbReference>
<feature type="domain" description="Deacetylase sirtuin-type" evidence="6">
    <location>
        <begin position="10"/>
        <end position="317"/>
    </location>
</feature>
<feature type="compositionally biased region" description="Basic and acidic residues" evidence="5">
    <location>
        <begin position="628"/>
        <end position="637"/>
    </location>
</feature>
<evidence type="ECO:0000313" key="8">
    <source>
        <dbReference type="Proteomes" id="UP000268093"/>
    </source>
</evidence>
<gene>
    <name evidence="7" type="ORF">BC936DRAFT_147349</name>
</gene>
<feature type="compositionally biased region" description="Polar residues" evidence="5">
    <location>
        <begin position="444"/>
        <end position="456"/>
    </location>
</feature>
<evidence type="ECO:0000256" key="4">
    <source>
        <dbReference type="PROSITE-ProRule" id="PRU00236"/>
    </source>
</evidence>
<accession>A0A433D5K6</accession>
<feature type="compositionally biased region" description="Low complexity" evidence="5">
    <location>
        <begin position="474"/>
        <end position="489"/>
    </location>
</feature>
<dbReference type="GO" id="GO:0070403">
    <property type="term" value="F:NAD+ binding"/>
    <property type="evidence" value="ECO:0007669"/>
    <property type="project" value="InterPro"/>
</dbReference>
<feature type="region of interest" description="Disordered" evidence="5">
    <location>
        <begin position="375"/>
        <end position="546"/>
    </location>
</feature>
<dbReference type="PANTHER" id="PTHR11085">
    <property type="entry name" value="NAD-DEPENDENT PROTEIN DEACYLASE SIRTUIN-5, MITOCHONDRIAL-RELATED"/>
    <property type="match status" value="1"/>
</dbReference>
<dbReference type="InterPro" id="IPR029035">
    <property type="entry name" value="DHS-like_NAD/FAD-binding_dom"/>
</dbReference>
<dbReference type="EMBL" id="RBNI01006319">
    <property type="protein sequence ID" value="RUP46110.1"/>
    <property type="molecule type" value="Genomic_DNA"/>
</dbReference>
<name>A0A433D5K6_9FUNG</name>
<dbReference type="Pfam" id="PF02146">
    <property type="entry name" value="SIR2"/>
    <property type="match status" value="1"/>
</dbReference>
<dbReference type="OrthoDB" id="2919105at2759"/>
<dbReference type="AlphaFoldDB" id="A0A433D5K6"/>
<dbReference type="InterPro" id="IPR050134">
    <property type="entry name" value="NAD-dep_sirtuin_deacylases"/>
</dbReference>
<keyword evidence="8" id="KW-1185">Reference proteome</keyword>
<keyword evidence="4" id="KW-0479">Metal-binding</keyword>
<evidence type="ECO:0000313" key="7">
    <source>
        <dbReference type="EMBL" id="RUP46110.1"/>
    </source>
</evidence>
<dbReference type="GO" id="GO:0046872">
    <property type="term" value="F:metal ion binding"/>
    <property type="evidence" value="ECO:0007669"/>
    <property type="project" value="UniProtKB-KW"/>
</dbReference>
<evidence type="ECO:0000256" key="3">
    <source>
        <dbReference type="ARBA" id="ARBA00023027"/>
    </source>
</evidence>
<dbReference type="InterPro" id="IPR026590">
    <property type="entry name" value="Ssirtuin_cat_dom"/>
</dbReference>
<feature type="binding site" evidence="4">
    <location>
        <position position="164"/>
    </location>
    <ligand>
        <name>Zn(2+)</name>
        <dbReference type="ChEBI" id="CHEBI:29105"/>
    </ligand>
</feature>
<sequence length="637" mass="70092">MTLTVAFSDPPDIFEPLLNIINNHLWKAKRCLLVTGAGISCSGGIPDFRSSDGLYNLVKSKYPKSVVKGRDLFDASLFQDPTSTAVFYTFMAELKTLVSRAHHTRTHSFLRRLHDQGRLLRCYTQNIDCLEQHVDLTADLDPATTPRPGPPVVQLHGTINRVKCTLCSANFDFTSQHADLFREGYPPSCPQCEDNERERERLGKRATATGTLRPDIVLYNEHHPYGERIGELQAMDLRRRPDVMIVMGTSLKIVGLKRFVKEAAKVVHAQRNGKVVFVNRTEPGKEWEDVIDYHVLGDTDRWVELVEEWMDEEERKKEDKENAGVREERGEVEDDAKVLVKQTTSKGVTAAEGLKKKKDGSILEVFKVTKQISQRGERKEAGKKLSRPSSPFKEVRDIVRDDQNLFGPSKSTIRASSSSTSLKKPKPFGTTIAPSPPKKIYVSATASSSASPQRRITSFLKPGLSPVSRPPLTPTSTSSNHASPRSSPSKGHRNDENHRPDGPSPPSYLSPSKRTANTAPTTSSSPPKKISLEIEREDIFRESPPKMGFLGLGKKAVEREPAPAVASEGVTTRRATLAKRGDSASAVANESQLTKAFKVAKQTASQGTGVKKGTGVPAVGKRAGLRSAGRDENTTAS</sequence>
<dbReference type="InterPro" id="IPR026591">
    <property type="entry name" value="Sirtuin_cat_small_dom_sf"/>
</dbReference>
<comment type="caution">
    <text evidence="7">The sequence shown here is derived from an EMBL/GenBank/DDBJ whole genome shotgun (WGS) entry which is preliminary data.</text>
</comment>
<evidence type="ECO:0000259" key="6">
    <source>
        <dbReference type="PROSITE" id="PS50305"/>
    </source>
</evidence>
<dbReference type="PROSITE" id="PS50305">
    <property type="entry name" value="SIRTUIN"/>
    <property type="match status" value="1"/>
</dbReference>
<proteinExistence type="inferred from homology"/>
<dbReference type="GO" id="GO:0005634">
    <property type="term" value="C:nucleus"/>
    <property type="evidence" value="ECO:0007669"/>
    <property type="project" value="TreeGrafter"/>
</dbReference>
<feature type="active site" description="Proton acceptor" evidence="4">
    <location>
        <position position="156"/>
    </location>
</feature>
<feature type="compositionally biased region" description="Basic and acidic residues" evidence="5">
    <location>
        <begin position="393"/>
        <end position="403"/>
    </location>
</feature>
<keyword evidence="3" id="KW-0520">NAD</keyword>
<protein>
    <submittedName>
        <fullName evidence="7">DHS-like NAD/FAD-binding domain-containing protein</fullName>
    </submittedName>
</protein>
<feature type="compositionally biased region" description="Basic and acidic residues" evidence="5">
    <location>
        <begin position="530"/>
        <end position="544"/>
    </location>
</feature>
<dbReference type="PANTHER" id="PTHR11085:SF8">
    <property type="entry name" value="NAD-DEPENDENT HISTONE DEACETYLASE HST3"/>
    <property type="match status" value="1"/>
</dbReference>
<evidence type="ECO:0000256" key="2">
    <source>
        <dbReference type="ARBA" id="ARBA00022679"/>
    </source>
</evidence>
<dbReference type="SUPFAM" id="SSF52467">
    <property type="entry name" value="DHS-like NAD/FAD-binding domain"/>
    <property type="match status" value="1"/>
</dbReference>